<sequence length="186" mass="20511">MSIISSSAVHKALSAFALLLAVTFAGASTWQTPDLLGGRDAGWRMVGEGQMRWLGFRIYDASLWATDDAAPTDGAFALEIRYHRDIASTRLVDTSLDEMRRLGVAEESRIEAWRDDLEAAFPDVVSGDVIVGVREADGSAVFYHRGERTVRIEDADFADAFFAIWLDERTREPGLREALLGRGDDG</sequence>
<evidence type="ECO:0000313" key="3">
    <source>
        <dbReference type="EMBL" id="AUN94567.1"/>
    </source>
</evidence>
<evidence type="ECO:0000313" key="4">
    <source>
        <dbReference type="Proteomes" id="UP000242205"/>
    </source>
</evidence>
<reference evidence="3 4" key="1">
    <citation type="submission" date="2018-01" db="EMBL/GenBank/DDBJ databases">
        <authorList>
            <person name="Fu G.-Y."/>
        </authorList>
    </citation>
    <scope>NUCLEOTIDE SEQUENCE [LARGE SCALE GENOMIC DNA]</scope>
    <source>
        <strain evidence="3 4">SY39</strain>
    </source>
</reference>
<dbReference type="RefSeq" id="WP_102246635.1">
    <property type="nucleotide sequence ID" value="NZ_CP025682.1"/>
</dbReference>
<dbReference type="Proteomes" id="UP000242205">
    <property type="component" value="Chromosome"/>
</dbReference>
<keyword evidence="4" id="KW-1185">Reference proteome</keyword>
<evidence type="ECO:0000256" key="1">
    <source>
        <dbReference type="SAM" id="SignalP"/>
    </source>
</evidence>
<feature type="signal peptide" evidence="1">
    <location>
        <begin position="1"/>
        <end position="27"/>
    </location>
</feature>
<feature type="chain" id="PRO_5014450547" description="Chalcone isomerase domain-containing protein" evidence="1">
    <location>
        <begin position="28"/>
        <end position="186"/>
    </location>
</feature>
<dbReference type="InterPro" id="IPR016087">
    <property type="entry name" value="Chalcone_isomerase"/>
</dbReference>
<protein>
    <recommendedName>
        <fullName evidence="2">Chalcone isomerase domain-containing protein</fullName>
    </recommendedName>
</protein>
<organism evidence="3 4">
    <name type="scientific">Pseudazoarcus pumilus</name>
    <dbReference type="NCBI Taxonomy" id="2067960"/>
    <lineage>
        <taxon>Bacteria</taxon>
        <taxon>Pseudomonadati</taxon>
        <taxon>Pseudomonadota</taxon>
        <taxon>Betaproteobacteria</taxon>
        <taxon>Rhodocyclales</taxon>
        <taxon>Zoogloeaceae</taxon>
        <taxon>Pseudazoarcus</taxon>
    </lineage>
</organism>
<proteinExistence type="predicted"/>
<accession>A0A2I6S5N8</accession>
<dbReference type="Pfam" id="PF16036">
    <property type="entry name" value="Chalcone_3"/>
    <property type="match status" value="1"/>
</dbReference>
<gene>
    <name evidence="3" type="ORF">C0099_06190</name>
</gene>
<name>A0A2I6S5N8_9RHOO</name>
<dbReference type="KEGG" id="atw:C0099_06190"/>
<dbReference type="AlphaFoldDB" id="A0A2I6S5N8"/>
<evidence type="ECO:0000259" key="2">
    <source>
        <dbReference type="Pfam" id="PF16036"/>
    </source>
</evidence>
<dbReference type="OrthoDB" id="8527419at2"/>
<feature type="domain" description="Chalcone isomerase" evidence="2">
    <location>
        <begin position="56"/>
        <end position="181"/>
    </location>
</feature>
<dbReference type="EMBL" id="CP025682">
    <property type="protein sequence ID" value="AUN94567.1"/>
    <property type="molecule type" value="Genomic_DNA"/>
</dbReference>
<keyword evidence="1" id="KW-0732">Signal</keyword>